<evidence type="ECO:0000256" key="1">
    <source>
        <dbReference type="SAM" id="MobiDB-lite"/>
    </source>
</evidence>
<evidence type="ECO:0000313" key="2">
    <source>
        <dbReference type="EMBL" id="RRT72258.1"/>
    </source>
</evidence>
<dbReference type="AlphaFoldDB" id="A0A427A7X8"/>
<dbReference type="EMBL" id="AMZH03003456">
    <property type="protein sequence ID" value="RRT72258.1"/>
    <property type="molecule type" value="Genomic_DNA"/>
</dbReference>
<dbReference type="Proteomes" id="UP000287651">
    <property type="component" value="Unassembled WGS sequence"/>
</dbReference>
<proteinExistence type="predicted"/>
<feature type="region of interest" description="Disordered" evidence="1">
    <location>
        <begin position="151"/>
        <end position="173"/>
    </location>
</feature>
<gene>
    <name evidence="2" type="ORF">B296_00003033</name>
</gene>
<organism evidence="2 3">
    <name type="scientific">Ensete ventricosum</name>
    <name type="common">Abyssinian banana</name>
    <name type="synonym">Musa ensete</name>
    <dbReference type="NCBI Taxonomy" id="4639"/>
    <lineage>
        <taxon>Eukaryota</taxon>
        <taxon>Viridiplantae</taxon>
        <taxon>Streptophyta</taxon>
        <taxon>Embryophyta</taxon>
        <taxon>Tracheophyta</taxon>
        <taxon>Spermatophyta</taxon>
        <taxon>Magnoliopsida</taxon>
        <taxon>Liliopsida</taxon>
        <taxon>Zingiberales</taxon>
        <taxon>Musaceae</taxon>
        <taxon>Ensete</taxon>
    </lineage>
</organism>
<feature type="region of interest" description="Disordered" evidence="1">
    <location>
        <begin position="58"/>
        <end position="78"/>
    </location>
</feature>
<name>A0A427A7X8_ENSVE</name>
<protein>
    <submittedName>
        <fullName evidence="2">Uncharacterized protein</fullName>
    </submittedName>
</protein>
<accession>A0A427A7X8</accession>
<comment type="caution">
    <text evidence="2">The sequence shown here is derived from an EMBL/GenBank/DDBJ whole genome shotgun (WGS) entry which is preliminary data.</text>
</comment>
<evidence type="ECO:0000313" key="3">
    <source>
        <dbReference type="Proteomes" id="UP000287651"/>
    </source>
</evidence>
<sequence length="173" mass="19275">MLVCPHLGNDHLSTMEQKLSLDSISYYWTAEQEQWQGRKKEQWQWTIDDCCSKLQGVQRQGRKKGHREGSRAGQLLRKERATTEEAAVEAIAIAVGAIGNGGCGRITATAEGRRNKGGRCCFSSTYHRNKGLRSKHDCGRGKKKQRRPMLLLQHLSPQQGVTTGDGDAAAKQR</sequence>
<reference evidence="2 3" key="1">
    <citation type="journal article" date="2014" name="Agronomy (Basel)">
        <title>A Draft Genome Sequence for Ensete ventricosum, the Drought-Tolerant Tree Against Hunger.</title>
        <authorList>
            <person name="Harrison J."/>
            <person name="Moore K.A."/>
            <person name="Paszkiewicz K."/>
            <person name="Jones T."/>
            <person name="Grant M."/>
            <person name="Ambacheew D."/>
            <person name="Muzemil S."/>
            <person name="Studholme D.J."/>
        </authorList>
    </citation>
    <scope>NUCLEOTIDE SEQUENCE [LARGE SCALE GENOMIC DNA]</scope>
</reference>